<name>A0A6A6FNC8_9PEZI</name>
<protein>
    <recommendedName>
        <fullName evidence="5">Tat pathway signal sequence</fullName>
    </recommendedName>
</protein>
<dbReference type="OrthoDB" id="3687641at2759"/>
<dbReference type="AlphaFoldDB" id="A0A6A6FNC8"/>
<dbReference type="Proteomes" id="UP000799539">
    <property type="component" value="Unassembled WGS sequence"/>
</dbReference>
<sequence>MDRAWDQLIQHRYFLINDDEAREAWGPDYEQYYRYPDTPDHEGGYVAGLDVLHTLHCVNMLRKSLYKDQYHEGEHGTKKFQQYHVDHCLDIVRQNIQCNSDLTLIPTRWWDGLGKTGRNFIDSDQVHTCRNFGMIREWAHGKWNRSHRVGDMHLPPVDLHHHIEDSQHAEEHGDS</sequence>
<keyword evidence="4" id="KW-1185">Reference proteome</keyword>
<evidence type="ECO:0008006" key="5">
    <source>
        <dbReference type="Google" id="ProtNLM"/>
    </source>
</evidence>
<dbReference type="EMBL" id="ML992667">
    <property type="protein sequence ID" value="KAF2214937.1"/>
    <property type="molecule type" value="Genomic_DNA"/>
</dbReference>
<evidence type="ECO:0000313" key="3">
    <source>
        <dbReference type="EMBL" id="KAF2214937.1"/>
    </source>
</evidence>
<dbReference type="Pfam" id="PF11807">
    <property type="entry name" value="UstYa"/>
    <property type="match status" value="1"/>
</dbReference>
<accession>A0A6A6FNC8</accession>
<reference evidence="3" key="1">
    <citation type="journal article" date="2020" name="Stud. Mycol.">
        <title>101 Dothideomycetes genomes: a test case for predicting lifestyles and emergence of pathogens.</title>
        <authorList>
            <person name="Haridas S."/>
            <person name="Albert R."/>
            <person name="Binder M."/>
            <person name="Bloem J."/>
            <person name="Labutti K."/>
            <person name="Salamov A."/>
            <person name="Andreopoulos B."/>
            <person name="Baker S."/>
            <person name="Barry K."/>
            <person name="Bills G."/>
            <person name="Bluhm B."/>
            <person name="Cannon C."/>
            <person name="Castanera R."/>
            <person name="Culley D."/>
            <person name="Daum C."/>
            <person name="Ezra D."/>
            <person name="Gonzalez J."/>
            <person name="Henrissat B."/>
            <person name="Kuo A."/>
            <person name="Liang C."/>
            <person name="Lipzen A."/>
            <person name="Lutzoni F."/>
            <person name="Magnuson J."/>
            <person name="Mondo S."/>
            <person name="Nolan M."/>
            <person name="Ohm R."/>
            <person name="Pangilinan J."/>
            <person name="Park H.-J."/>
            <person name="Ramirez L."/>
            <person name="Alfaro M."/>
            <person name="Sun H."/>
            <person name="Tritt A."/>
            <person name="Yoshinaga Y."/>
            <person name="Zwiers L.-H."/>
            <person name="Turgeon B."/>
            <person name="Goodwin S."/>
            <person name="Spatafora J."/>
            <person name="Crous P."/>
            <person name="Grigoriev I."/>
        </authorList>
    </citation>
    <scope>NUCLEOTIDE SEQUENCE</scope>
    <source>
        <strain evidence="3">SCOH1-5</strain>
    </source>
</reference>
<proteinExistence type="inferred from homology"/>
<dbReference type="InterPro" id="IPR021765">
    <property type="entry name" value="UstYa-like"/>
</dbReference>
<gene>
    <name evidence="3" type="ORF">CERZMDRAFT_57437</name>
</gene>
<dbReference type="PANTHER" id="PTHR33365:SF4">
    <property type="entry name" value="CYCLOCHLOROTINE BIOSYNTHESIS PROTEIN O"/>
    <property type="match status" value="1"/>
</dbReference>
<organism evidence="3 4">
    <name type="scientific">Cercospora zeae-maydis SCOH1-5</name>
    <dbReference type="NCBI Taxonomy" id="717836"/>
    <lineage>
        <taxon>Eukaryota</taxon>
        <taxon>Fungi</taxon>
        <taxon>Dikarya</taxon>
        <taxon>Ascomycota</taxon>
        <taxon>Pezizomycotina</taxon>
        <taxon>Dothideomycetes</taxon>
        <taxon>Dothideomycetidae</taxon>
        <taxon>Mycosphaerellales</taxon>
        <taxon>Mycosphaerellaceae</taxon>
        <taxon>Cercospora</taxon>
    </lineage>
</organism>
<dbReference type="PANTHER" id="PTHR33365">
    <property type="entry name" value="YALI0B05434P"/>
    <property type="match status" value="1"/>
</dbReference>
<comment type="pathway">
    <text evidence="1">Mycotoxin biosynthesis.</text>
</comment>
<evidence type="ECO:0000256" key="2">
    <source>
        <dbReference type="ARBA" id="ARBA00035112"/>
    </source>
</evidence>
<evidence type="ECO:0000256" key="1">
    <source>
        <dbReference type="ARBA" id="ARBA00004685"/>
    </source>
</evidence>
<evidence type="ECO:0000313" key="4">
    <source>
        <dbReference type="Proteomes" id="UP000799539"/>
    </source>
</evidence>
<dbReference type="GO" id="GO:0043386">
    <property type="term" value="P:mycotoxin biosynthetic process"/>
    <property type="evidence" value="ECO:0007669"/>
    <property type="project" value="InterPro"/>
</dbReference>
<comment type="similarity">
    <text evidence="2">Belongs to the ustYa family.</text>
</comment>